<dbReference type="Pfam" id="PF00400">
    <property type="entry name" value="WD40"/>
    <property type="match status" value="5"/>
</dbReference>
<dbReference type="SUPFAM" id="SSF50998">
    <property type="entry name" value="Quinoprotein alcohol dehydrogenase-like"/>
    <property type="match status" value="1"/>
</dbReference>
<keyword evidence="7" id="KW-0966">Cell projection</keyword>
<comment type="similarity">
    <text evidence="2">Belongs to the proteasome subunit p27 family.</text>
</comment>
<evidence type="ECO:0000256" key="3">
    <source>
        <dbReference type="ARBA" id="ARBA00014937"/>
    </source>
</evidence>
<dbReference type="Gene3D" id="2.30.42.10">
    <property type="match status" value="1"/>
</dbReference>
<evidence type="ECO:0000256" key="5">
    <source>
        <dbReference type="ARBA" id="ARBA00022737"/>
    </source>
</evidence>
<dbReference type="PANTHER" id="PTHR13720">
    <property type="entry name" value="WD-40 REPEAT PROTEIN"/>
    <property type="match status" value="1"/>
</dbReference>
<dbReference type="InterPro" id="IPR015943">
    <property type="entry name" value="WD40/YVTN_repeat-like_dom_sf"/>
</dbReference>
<comment type="subcellular location">
    <subcellularLocation>
        <location evidence="1">Cell projection</location>
        <location evidence="1">Cilium</location>
    </subcellularLocation>
</comment>
<comment type="caution">
    <text evidence="13">The sequence shown here is derived from an EMBL/GenBank/DDBJ whole genome shotgun (WGS) entry which is preliminary data.</text>
</comment>
<evidence type="ECO:0000313" key="14">
    <source>
        <dbReference type="Proteomes" id="UP000796761"/>
    </source>
</evidence>
<keyword evidence="5" id="KW-0677">Repeat</keyword>
<protein>
    <recommendedName>
        <fullName evidence="3">26S proteasome non-ATPase regulatory subunit 9</fullName>
    </recommendedName>
    <alternativeName>
        <fullName evidence="8">26S proteasome regulatory subunit p27</fullName>
    </alternativeName>
    <alternativeName>
        <fullName evidence="9">Cilia- and flagella-associated protein 251</fullName>
    </alternativeName>
</protein>
<evidence type="ECO:0000256" key="9">
    <source>
        <dbReference type="ARBA" id="ARBA00040994"/>
    </source>
</evidence>
<dbReference type="Pfam" id="PF18265">
    <property type="entry name" value="Nas2_N"/>
    <property type="match status" value="1"/>
</dbReference>
<evidence type="ECO:0000256" key="6">
    <source>
        <dbReference type="ARBA" id="ARBA00023186"/>
    </source>
</evidence>
<gene>
    <name evidence="13" type="ORF">HGM15179_008761</name>
</gene>
<dbReference type="InterPro" id="IPR040815">
    <property type="entry name" value="Nas2_N"/>
</dbReference>
<dbReference type="EMBL" id="SWJQ01000227">
    <property type="protein sequence ID" value="TRZ18336.1"/>
    <property type="molecule type" value="Genomic_DNA"/>
</dbReference>
<evidence type="ECO:0000256" key="8">
    <source>
        <dbReference type="ARBA" id="ARBA00030007"/>
    </source>
</evidence>
<dbReference type="Gene3D" id="6.10.140.1710">
    <property type="match status" value="1"/>
</dbReference>
<evidence type="ECO:0000256" key="10">
    <source>
        <dbReference type="ARBA" id="ARBA00054581"/>
    </source>
</evidence>
<evidence type="ECO:0000313" key="13">
    <source>
        <dbReference type="EMBL" id="TRZ18336.1"/>
    </source>
</evidence>
<dbReference type="Gene3D" id="2.130.10.10">
    <property type="entry name" value="YVTN repeat-like/Quinoprotein amine dehydrogenase"/>
    <property type="match status" value="2"/>
</dbReference>
<dbReference type="Pfam" id="PF17820">
    <property type="entry name" value="PDZ_6"/>
    <property type="match status" value="1"/>
</dbReference>
<dbReference type="InterPro" id="IPR011992">
    <property type="entry name" value="EF-hand-dom_pair"/>
</dbReference>
<dbReference type="OrthoDB" id="4899631at2759"/>
<evidence type="ECO:0000259" key="12">
    <source>
        <dbReference type="SMART" id="SM00228"/>
    </source>
</evidence>
<comment type="function">
    <text evidence="10">Acts as a chaperone during the assembly of the 26S proteasome, specifically of the base subcomplex of the PA700/19S regulatory complex (RC). During the base subcomplex assembly is part of an intermediate PSMD9:PSMC6:PSMC3 module, also known as modulator trimer complex; PSMD9 is released during the further base assembly process.</text>
</comment>
<dbReference type="AlphaFoldDB" id="A0A8K1GGC7"/>
<reference evidence="13" key="1">
    <citation type="submission" date="2019-04" db="EMBL/GenBank/DDBJ databases">
        <title>Genome assembly of Zosterops borbonicus 15179.</title>
        <authorList>
            <person name="Leroy T."/>
            <person name="Anselmetti Y."/>
            <person name="Tilak M.-K."/>
            <person name="Nabholz B."/>
        </authorList>
    </citation>
    <scope>NUCLEOTIDE SEQUENCE</scope>
    <source>
        <strain evidence="13">HGM_15179</strain>
        <tissue evidence="13">Muscle</tissue>
    </source>
</reference>
<comment type="subunit">
    <text evidence="11">Interacts with PSMC3. Part of a transient complex (modulator) containing PSMD9, PSMC6 and PSMC3 formed during the assembly of the 26S proteasome.</text>
</comment>
<evidence type="ECO:0000256" key="7">
    <source>
        <dbReference type="ARBA" id="ARBA00023273"/>
    </source>
</evidence>
<name>A0A8K1GGC7_9PASS</name>
<dbReference type="SUPFAM" id="SSF50978">
    <property type="entry name" value="WD40 repeat-like"/>
    <property type="match status" value="1"/>
</dbReference>
<feature type="domain" description="PDZ" evidence="12">
    <location>
        <begin position="90"/>
        <end position="182"/>
    </location>
</feature>
<dbReference type="InterPro" id="IPR001478">
    <property type="entry name" value="PDZ"/>
</dbReference>
<accession>A0A8K1GGC7</accession>
<evidence type="ECO:0000256" key="11">
    <source>
        <dbReference type="ARBA" id="ARBA00062195"/>
    </source>
</evidence>
<evidence type="ECO:0000256" key="2">
    <source>
        <dbReference type="ARBA" id="ARBA00005256"/>
    </source>
</evidence>
<dbReference type="FunFam" id="2.30.42.10:FF:000107">
    <property type="entry name" value="26S proteasome non-ATPase regulatory subunit 9"/>
    <property type="match status" value="1"/>
</dbReference>
<evidence type="ECO:0000256" key="1">
    <source>
        <dbReference type="ARBA" id="ARBA00004138"/>
    </source>
</evidence>
<dbReference type="PANTHER" id="PTHR13720:SF13">
    <property type="entry name" value="CILIA- AND FLAGELLA-ASSOCIATED PROTEIN 251"/>
    <property type="match status" value="1"/>
</dbReference>
<dbReference type="InterPro" id="IPR036034">
    <property type="entry name" value="PDZ_sf"/>
</dbReference>
<dbReference type="InterPro" id="IPR050630">
    <property type="entry name" value="WD_repeat_EMAP"/>
</dbReference>
<dbReference type="InterPro" id="IPR001680">
    <property type="entry name" value="WD40_rpt"/>
</dbReference>
<evidence type="ECO:0000256" key="4">
    <source>
        <dbReference type="ARBA" id="ARBA00022574"/>
    </source>
</evidence>
<dbReference type="SMART" id="SM00228">
    <property type="entry name" value="PDZ"/>
    <property type="match status" value="1"/>
</dbReference>
<dbReference type="Gene3D" id="1.10.238.10">
    <property type="entry name" value="EF-hand"/>
    <property type="match status" value="1"/>
</dbReference>
<organism evidence="13 14">
    <name type="scientific">Zosterops borbonicus</name>
    <dbReference type="NCBI Taxonomy" id="364589"/>
    <lineage>
        <taxon>Eukaryota</taxon>
        <taxon>Metazoa</taxon>
        <taxon>Chordata</taxon>
        <taxon>Craniata</taxon>
        <taxon>Vertebrata</taxon>
        <taxon>Euteleostomi</taxon>
        <taxon>Archelosauria</taxon>
        <taxon>Archosauria</taxon>
        <taxon>Dinosauria</taxon>
        <taxon>Saurischia</taxon>
        <taxon>Theropoda</taxon>
        <taxon>Coelurosauria</taxon>
        <taxon>Aves</taxon>
        <taxon>Neognathae</taxon>
        <taxon>Neoaves</taxon>
        <taxon>Telluraves</taxon>
        <taxon>Australaves</taxon>
        <taxon>Passeriformes</taxon>
        <taxon>Sylvioidea</taxon>
        <taxon>Zosteropidae</taxon>
        <taxon>Zosterops</taxon>
    </lineage>
</organism>
<sequence>MAEPGGGRPVTVSDVQQLVRRKDEIEAQIKACYELLEGQKGVGMHEPLVDAEGFPRADIDLYQVRTARHNIICLQNDHKAVMKQVEEALHKLHAREKEKHARDEAEALAEAMSQKQNLPQAFAKVNAVTPGSPASVSGLQVDDEIVEFGSVNANNFQNLQNIATVVQHSEGRPLSVTVIRGGRRVHVGLTPKRWSGKGLLGQDRVYLFVPPILLSILLQEQWGEWDVSWVFGYNSSLAVHSLMDGEDCVFLYVCSHTVVIHDIPRNKQFHLQGHTNVISCLCVSESKRWVATADRGPDALIMVWDSYSGVPVHTLFESHPEDGICAIAISQDDKYLVTISTGTVQKVSVWRWTFPKEKAICSIELKPEFGHQDYVIFNPQNSHEFLSNSKTRMIFYLWDDSGLQYGAPFLSNKTFKCLVGQFSQSVFHFNNTQALTGTSAGKLVVWDMDNPRTLPKELPPKPHGITATKVVPMQEESLTVLQVLDSCIVTGDVKGQVKFYDGQLRLLTIYSHEEVGPIQSISFSTILRDPPNALPGSNCPFLTRNFILSTSDATMFHVATDSTHFEKILQEAKKAVNAIACHPQEPFVAVGSHCGLLKVWEYKQTKYIVSRIFTEAGIQCLSYDPEGCFLAAGFTDGSVYILDAISLQSICEAFHFSQSPVTHISFSHDSKYLATADENYSVIVYKRVLQKGNRCWEHLAGLDSHYKPIRGILFGVHPGSNEPRLLSLGEDRQLVEYDLNSSIKDHLVVTHRDRLEQAAVPLCLTWYPQLSTESFFLTANNCYKMKLYNTMTKVCRKTLLGPTYGSPLEKIQILPRTSCADPQQHYLVFITKDKVGLQMLPLDGNPHKSSAFICHPDGASDFAISHDGRYVFTAGGKERTFIKWKVNLYALDAAAFLGGEDLIPFYSLLDDGREGKFFRELEDYFYYVQLCRQGIDTLEKRQVSTHIPLEEIPSLMRAIGFYPSEEEIEEMINEVKFSKHVDTGEEATKINLGDFIKLYTNHRPALGLSMKTIQRAFQVLGHDNKKGDRVIDRGDFLSLLQCRGEQMTEDELAECLTTLLCRRPRKEESELDTCDPTGAAALTEEDIPAEITAEIFVADILGLSIAEQEKKNKEGKEESLIYKGSES</sequence>
<dbReference type="InterPro" id="IPR011047">
    <property type="entry name" value="Quinoprotein_ADH-like_sf"/>
</dbReference>
<proteinExistence type="inferred from homology"/>
<keyword evidence="6" id="KW-0143">Chaperone</keyword>
<dbReference type="InterPro" id="IPR036322">
    <property type="entry name" value="WD40_repeat_dom_sf"/>
</dbReference>
<keyword evidence="14" id="KW-1185">Reference proteome</keyword>
<dbReference type="Proteomes" id="UP000796761">
    <property type="component" value="Unassembled WGS sequence"/>
</dbReference>
<dbReference type="SUPFAM" id="SSF50156">
    <property type="entry name" value="PDZ domain-like"/>
    <property type="match status" value="1"/>
</dbReference>
<dbReference type="GO" id="GO:0036126">
    <property type="term" value="C:sperm flagellum"/>
    <property type="evidence" value="ECO:0007669"/>
    <property type="project" value="TreeGrafter"/>
</dbReference>
<keyword evidence="4" id="KW-0853">WD repeat</keyword>
<dbReference type="SMART" id="SM00320">
    <property type="entry name" value="WD40"/>
    <property type="match status" value="9"/>
</dbReference>
<dbReference type="SUPFAM" id="SSF47473">
    <property type="entry name" value="EF-hand"/>
    <property type="match status" value="1"/>
</dbReference>
<dbReference type="InterPro" id="IPR041489">
    <property type="entry name" value="PDZ_6"/>
</dbReference>